<sequence length="64" mass="7227">MYKTIKAFTDKNPNSVDENGKKQIYWIDDTYPVKGGYVGATTKARINELIDTGLIEEVEEDGEN</sequence>
<protein>
    <submittedName>
        <fullName evidence="1">Uncharacterized protein</fullName>
    </submittedName>
</protein>
<dbReference type="EMBL" id="CP022474">
    <property type="protein sequence ID" value="ASN59829.1"/>
    <property type="molecule type" value="Genomic_DNA"/>
</dbReference>
<dbReference type="AlphaFoldDB" id="A0AAC9UQS0"/>
<accession>A0AAC9UQS0</accession>
<evidence type="ECO:0000313" key="1">
    <source>
        <dbReference type="EMBL" id="ASN59829.1"/>
    </source>
</evidence>
<reference evidence="1 2" key="1">
    <citation type="submission" date="2017-07" db="EMBL/GenBank/DDBJ databases">
        <title>Lactobacillus curvatus MRS6 whole genome.</title>
        <authorList>
            <person name="Jans C."/>
            <person name="Lagler S."/>
            <person name="Lacroix C."/>
            <person name="Meile L."/>
            <person name="Stevens M.J.A."/>
        </authorList>
    </citation>
    <scope>NUCLEOTIDE SEQUENCE [LARGE SCALE GENOMIC DNA]</scope>
    <source>
        <strain evidence="1 2">MRS6</strain>
    </source>
</reference>
<organism evidence="1 2">
    <name type="scientific">Latilactobacillus curvatus</name>
    <name type="common">Lactobacillus curvatus</name>
    <dbReference type="NCBI Taxonomy" id="28038"/>
    <lineage>
        <taxon>Bacteria</taxon>
        <taxon>Bacillati</taxon>
        <taxon>Bacillota</taxon>
        <taxon>Bacilli</taxon>
        <taxon>Lactobacillales</taxon>
        <taxon>Lactobacillaceae</taxon>
        <taxon>Latilactobacillus</taxon>
    </lineage>
</organism>
<dbReference type="RefSeq" id="WP_089556539.1">
    <property type="nucleotide sequence ID" value="NZ_CP022474.1"/>
</dbReference>
<gene>
    <name evidence="1" type="ORF">CG419_03955</name>
</gene>
<dbReference type="Proteomes" id="UP000199749">
    <property type="component" value="Chromosome"/>
</dbReference>
<name>A0AAC9UQS0_LATCU</name>
<proteinExistence type="predicted"/>
<evidence type="ECO:0000313" key="2">
    <source>
        <dbReference type="Proteomes" id="UP000199749"/>
    </source>
</evidence>